<dbReference type="Pfam" id="PF00440">
    <property type="entry name" value="TetR_N"/>
    <property type="match status" value="1"/>
</dbReference>
<evidence type="ECO:0000256" key="2">
    <source>
        <dbReference type="PROSITE-ProRule" id="PRU00335"/>
    </source>
</evidence>
<feature type="DNA-binding region" description="H-T-H motif" evidence="2">
    <location>
        <begin position="27"/>
        <end position="46"/>
    </location>
</feature>
<dbReference type="Gene3D" id="1.10.357.10">
    <property type="entry name" value="Tetracycline Repressor, domain 2"/>
    <property type="match status" value="1"/>
</dbReference>
<dbReference type="SUPFAM" id="SSF46689">
    <property type="entry name" value="Homeodomain-like"/>
    <property type="match status" value="1"/>
</dbReference>
<keyword evidence="1 2" id="KW-0238">DNA-binding</keyword>
<organism evidence="4 5">
    <name type="scientific">Rubneribacter badeniensis</name>
    <dbReference type="NCBI Taxonomy" id="2070688"/>
    <lineage>
        <taxon>Bacteria</taxon>
        <taxon>Bacillati</taxon>
        <taxon>Actinomycetota</taxon>
        <taxon>Coriobacteriia</taxon>
        <taxon>Eggerthellales</taxon>
        <taxon>Eggerthellaceae</taxon>
        <taxon>Rubneribacter</taxon>
    </lineage>
</organism>
<dbReference type="InterPro" id="IPR009057">
    <property type="entry name" value="Homeodomain-like_sf"/>
</dbReference>
<accession>A0A2K2U857</accession>
<evidence type="ECO:0000259" key="3">
    <source>
        <dbReference type="PROSITE" id="PS50977"/>
    </source>
</evidence>
<proteinExistence type="predicted"/>
<dbReference type="Proteomes" id="UP000236488">
    <property type="component" value="Unassembled WGS sequence"/>
</dbReference>
<keyword evidence="5" id="KW-1185">Reference proteome</keyword>
<sequence length="218" mass="25339">MSSLNTMQLIGETFIALTESTPPEKISISDIVSASGKNRKTFYYHFADKNALVAWIFRRDLGTVLTNRFEESLLVYEPERSKDGASSYPFYLFAKRGVRSLDHAAFFEAFADCIESRRRFYAKVLRDTTPDGLREYLHRLYVPALRDDVRFILSNRYLKEENVTFLSEFYTGAFLSYFFRRTLELPSRPLRADIGPFANIVHTSLENVIKEQQLSRIL</sequence>
<evidence type="ECO:0000313" key="5">
    <source>
        <dbReference type="Proteomes" id="UP000236488"/>
    </source>
</evidence>
<evidence type="ECO:0000256" key="1">
    <source>
        <dbReference type="ARBA" id="ARBA00023125"/>
    </source>
</evidence>
<dbReference type="GO" id="GO:0003677">
    <property type="term" value="F:DNA binding"/>
    <property type="evidence" value="ECO:0007669"/>
    <property type="project" value="UniProtKB-UniRule"/>
</dbReference>
<dbReference type="PROSITE" id="PS50977">
    <property type="entry name" value="HTH_TETR_2"/>
    <property type="match status" value="1"/>
</dbReference>
<gene>
    <name evidence="4" type="ORF">C2L80_00745</name>
</gene>
<dbReference type="InterPro" id="IPR001647">
    <property type="entry name" value="HTH_TetR"/>
</dbReference>
<reference evidence="4 5" key="1">
    <citation type="journal article" date="2018" name="Int. J. Syst. Evol. Microbiol.">
        <title>Rubneribacter badeniensis gen. nov., sp. nov. and Enteroscipio rubneri gen. nov., sp. nov., new members of the Eggerthellaceae isolated from human faeces.</title>
        <authorList>
            <person name="Danylec N."/>
            <person name="Gobl A."/>
            <person name="Stoll D.A."/>
            <person name="Hetzer B."/>
            <person name="Kulling S.E."/>
            <person name="Huch M."/>
        </authorList>
    </citation>
    <scope>NUCLEOTIDE SEQUENCE [LARGE SCALE GENOMIC DNA]</scope>
    <source>
        <strain evidence="4 5">ResAG-85</strain>
    </source>
</reference>
<protein>
    <submittedName>
        <fullName evidence="4">TetR family transcriptional regulator</fullName>
    </submittedName>
</protein>
<feature type="domain" description="HTH tetR-type" evidence="3">
    <location>
        <begin position="4"/>
        <end position="64"/>
    </location>
</feature>
<name>A0A2K2U857_9ACTN</name>
<dbReference type="EMBL" id="PPEL01000002">
    <property type="protein sequence ID" value="PNV66459.1"/>
    <property type="molecule type" value="Genomic_DNA"/>
</dbReference>
<dbReference type="AlphaFoldDB" id="A0A2K2U857"/>
<evidence type="ECO:0000313" key="4">
    <source>
        <dbReference type="EMBL" id="PNV66459.1"/>
    </source>
</evidence>
<comment type="caution">
    <text evidence="4">The sequence shown here is derived from an EMBL/GenBank/DDBJ whole genome shotgun (WGS) entry which is preliminary data.</text>
</comment>
<dbReference type="RefSeq" id="WP_103262414.1">
    <property type="nucleotide sequence ID" value="NZ_PPEL01000002.1"/>
</dbReference>